<feature type="domain" description="Poly(A) RNA polymerase mitochondrial-like central palm" evidence="9">
    <location>
        <begin position="17"/>
        <end position="144"/>
    </location>
</feature>
<dbReference type="SUPFAM" id="SSF81631">
    <property type="entry name" value="PAP/OAS1 substrate-binding domain"/>
    <property type="match status" value="1"/>
</dbReference>
<comment type="similarity">
    <text evidence="2">Belongs to the DNA polymerase type-B-like family.</text>
</comment>
<dbReference type="EMBL" id="JAIWYP010000009">
    <property type="protein sequence ID" value="KAH3774574.1"/>
    <property type="molecule type" value="Genomic_DNA"/>
</dbReference>
<dbReference type="FunFam" id="3.30.460.10:FF:000006">
    <property type="entry name" value="non-canonical poly(A) RNA polymerase PAPD5"/>
    <property type="match status" value="1"/>
</dbReference>
<gene>
    <name evidence="10" type="ORF">DPMN_175956</name>
</gene>
<dbReference type="Gene3D" id="3.30.460.10">
    <property type="entry name" value="Beta Polymerase, domain 2"/>
    <property type="match status" value="1"/>
</dbReference>
<dbReference type="InterPro" id="IPR045862">
    <property type="entry name" value="Trf4-like"/>
</dbReference>
<dbReference type="Proteomes" id="UP000828390">
    <property type="component" value="Unassembled WGS sequence"/>
</dbReference>
<feature type="compositionally biased region" description="Low complexity" evidence="7">
    <location>
        <begin position="465"/>
        <end position="475"/>
    </location>
</feature>
<dbReference type="GO" id="GO:0046872">
    <property type="term" value="F:metal ion binding"/>
    <property type="evidence" value="ECO:0007669"/>
    <property type="project" value="UniProtKB-KW"/>
</dbReference>
<feature type="compositionally biased region" description="Low complexity" evidence="7">
    <location>
        <begin position="386"/>
        <end position="412"/>
    </location>
</feature>
<reference evidence="10" key="2">
    <citation type="submission" date="2020-11" db="EMBL/GenBank/DDBJ databases">
        <authorList>
            <person name="McCartney M.A."/>
            <person name="Auch B."/>
            <person name="Kono T."/>
            <person name="Mallez S."/>
            <person name="Becker A."/>
            <person name="Gohl D.M."/>
            <person name="Silverstein K.A.T."/>
            <person name="Koren S."/>
            <person name="Bechman K.B."/>
            <person name="Herman A."/>
            <person name="Abrahante J.E."/>
            <person name="Garbe J."/>
        </authorList>
    </citation>
    <scope>NUCLEOTIDE SEQUENCE</scope>
    <source>
        <strain evidence="10">Duluth1</strain>
        <tissue evidence="10">Whole animal</tissue>
    </source>
</reference>
<accession>A0A9D4IIQ7</accession>
<evidence type="ECO:0000313" key="10">
    <source>
        <dbReference type="EMBL" id="KAH3774574.1"/>
    </source>
</evidence>
<dbReference type="EC" id="2.7.7.19" evidence="3"/>
<dbReference type="GO" id="GO:1990817">
    <property type="term" value="F:poly(A) RNA polymerase activity"/>
    <property type="evidence" value="ECO:0007669"/>
    <property type="project" value="UniProtKB-EC"/>
</dbReference>
<keyword evidence="4" id="KW-0808">Transferase</keyword>
<evidence type="ECO:0000256" key="1">
    <source>
        <dbReference type="ARBA" id="ARBA00001936"/>
    </source>
</evidence>
<evidence type="ECO:0000256" key="4">
    <source>
        <dbReference type="ARBA" id="ARBA00022679"/>
    </source>
</evidence>
<reference evidence="10" key="1">
    <citation type="journal article" date="2019" name="bioRxiv">
        <title>The Genome of the Zebra Mussel, Dreissena polymorpha: A Resource for Invasive Species Research.</title>
        <authorList>
            <person name="McCartney M.A."/>
            <person name="Auch B."/>
            <person name="Kono T."/>
            <person name="Mallez S."/>
            <person name="Zhang Y."/>
            <person name="Obille A."/>
            <person name="Becker A."/>
            <person name="Abrahante J.E."/>
            <person name="Garbe J."/>
            <person name="Badalamenti J.P."/>
            <person name="Herman A."/>
            <person name="Mangelson H."/>
            <person name="Liachko I."/>
            <person name="Sullivan S."/>
            <person name="Sone E.D."/>
            <person name="Koren S."/>
            <person name="Silverstein K.A.T."/>
            <person name="Beckman K.B."/>
            <person name="Gohl D.M."/>
        </authorList>
    </citation>
    <scope>NUCLEOTIDE SEQUENCE</scope>
    <source>
        <strain evidence="10">Duluth1</strain>
        <tissue evidence="10">Whole animal</tissue>
    </source>
</reference>
<feature type="compositionally biased region" description="Polar residues" evidence="7">
    <location>
        <begin position="575"/>
        <end position="590"/>
    </location>
</feature>
<dbReference type="CDD" id="cd05402">
    <property type="entry name" value="NT_PAP_TUTase"/>
    <property type="match status" value="1"/>
</dbReference>
<comment type="cofactor">
    <cofactor evidence="1">
        <name>Mn(2+)</name>
        <dbReference type="ChEBI" id="CHEBI:29035"/>
    </cofactor>
</comment>
<dbReference type="AlphaFoldDB" id="A0A9D4IIQ7"/>
<evidence type="ECO:0000313" key="11">
    <source>
        <dbReference type="Proteomes" id="UP000828390"/>
    </source>
</evidence>
<dbReference type="PANTHER" id="PTHR23092">
    <property type="entry name" value="POLY(A) RNA POLYMERASE"/>
    <property type="match status" value="1"/>
</dbReference>
<dbReference type="GO" id="GO:0005730">
    <property type="term" value="C:nucleolus"/>
    <property type="evidence" value="ECO:0007669"/>
    <property type="project" value="TreeGrafter"/>
</dbReference>
<keyword evidence="11" id="KW-1185">Reference proteome</keyword>
<dbReference type="GO" id="GO:0031499">
    <property type="term" value="C:TRAMP complex"/>
    <property type="evidence" value="ECO:0007669"/>
    <property type="project" value="TreeGrafter"/>
</dbReference>
<dbReference type="Pfam" id="PF03828">
    <property type="entry name" value="PAP_assoc"/>
    <property type="match status" value="1"/>
</dbReference>
<evidence type="ECO:0000259" key="8">
    <source>
        <dbReference type="Pfam" id="PF03828"/>
    </source>
</evidence>
<dbReference type="Pfam" id="PF22600">
    <property type="entry name" value="MTPAP-like_central"/>
    <property type="match status" value="1"/>
</dbReference>
<dbReference type="GO" id="GO:0003729">
    <property type="term" value="F:mRNA binding"/>
    <property type="evidence" value="ECO:0007669"/>
    <property type="project" value="TreeGrafter"/>
</dbReference>
<dbReference type="InterPro" id="IPR043519">
    <property type="entry name" value="NT_sf"/>
</dbReference>
<evidence type="ECO:0000256" key="3">
    <source>
        <dbReference type="ARBA" id="ARBA00012388"/>
    </source>
</evidence>
<keyword evidence="5" id="KW-0479">Metal-binding</keyword>
<dbReference type="FunFam" id="1.10.1410.10:FF:000003">
    <property type="entry name" value="non-canonical poly(A) RNA polymerase PAPD7"/>
    <property type="match status" value="1"/>
</dbReference>
<proteinExistence type="inferred from homology"/>
<evidence type="ECO:0000256" key="6">
    <source>
        <dbReference type="ARBA" id="ARBA00022842"/>
    </source>
</evidence>
<sequence length="590" mass="66001">MVDQGVTARPPHHHIRLHEEIKDFYQYMSHTAEEQAMRQDVVNRITDVIKELWDSAEVEIFGSFKTGLYLPTSDIDLVVNGKWAKPPLFTLEEALLRKGITDKESIKVLDKASVPIVKLTDSKTEIRVDISFNVPTGTKSAILIMEFMKDYPVLKYLVLVLKQFLLQRDLNEVFTGGISSYSLILLTISFLQLHPREDARNPNLNMGVLLVEFFELYGRHFNYLNTGISVKDGGRYRPKDDICKHMYNGHRPAFLCIEDPLTPGNDIGRSSYGVMQVIKSFEYAYSVLSYALAPHNACVIKGHQSILGRIVRVTPEVVDYRRWIQETFPVTKDSSPSSVPGPVCRTYANVATSTSKSRSECGDDNNNKPVLLVLEEKKCSVDDNSDSSGNSSVCRSTSSSSRGSSAISSPSESDSEVEIQVKEKTRNLSGGNKHPRTTIVSKEFHNSRDPQKSPISVATPKGRDSSASSVSSTRSNPPNASQRPISVIHGSNNGHHYFEHNQRRNNEPNGGQWGREVGQQRSQHWYGKQSYHHKSQTYTSHSHNHQGGPVKSSRNPKSRARRNSNSKSPKDSQKRPSNSSNSTNASEVSR</sequence>
<feature type="region of interest" description="Disordered" evidence="7">
    <location>
        <begin position="381"/>
        <end position="590"/>
    </location>
</feature>
<dbReference type="SUPFAM" id="SSF81301">
    <property type="entry name" value="Nucleotidyltransferase"/>
    <property type="match status" value="1"/>
</dbReference>
<feature type="compositionally biased region" description="Polar residues" evidence="7">
    <location>
        <begin position="476"/>
        <end position="494"/>
    </location>
</feature>
<feature type="compositionally biased region" description="Basic and acidic residues" evidence="7">
    <location>
        <begin position="496"/>
        <end position="506"/>
    </location>
</feature>
<dbReference type="GO" id="GO:0043634">
    <property type="term" value="P:polyadenylation-dependent ncRNA catabolic process"/>
    <property type="evidence" value="ECO:0007669"/>
    <property type="project" value="TreeGrafter"/>
</dbReference>
<dbReference type="Gene3D" id="1.10.1410.10">
    <property type="match status" value="1"/>
</dbReference>
<name>A0A9D4IIQ7_DREPO</name>
<dbReference type="GO" id="GO:0031123">
    <property type="term" value="P:RNA 3'-end processing"/>
    <property type="evidence" value="ECO:0007669"/>
    <property type="project" value="TreeGrafter"/>
</dbReference>
<feature type="domain" description="PAP-associated" evidence="8">
    <location>
        <begin position="205"/>
        <end position="265"/>
    </location>
</feature>
<evidence type="ECO:0000259" key="9">
    <source>
        <dbReference type="Pfam" id="PF22600"/>
    </source>
</evidence>
<feature type="compositionally biased region" description="Basic residues" evidence="7">
    <location>
        <begin position="554"/>
        <end position="564"/>
    </location>
</feature>
<evidence type="ECO:0000256" key="2">
    <source>
        <dbReference type="ARBA" id="ARBA00008593"/>
    </source>
</evidence>
<dbReference type="InterPro" id="IPR054708">
    <property type="entry name" value="MTPAP-like_central"/>
</dbReference>
<dbReference type="PANTHER" id="PTHR23092:SF15">
    <property type="entry name" value="INACTIVE NON-CANONICAL POLY(A) RNA POLYMERASE PROTEIN TRF4-2-RELATED"/>
    <property type="match status" value="1"/>
</dbReference>
<feature type="compositionally biased region" description="Basic and acidic residues" evidence="7">
    <location>
        <begin position="442"/>
        <end position="451"/>
    </location>
</feature>
<evidence type="ECO:0000256" key="5">
    <source>
        <dbReference type="ARBA" id="ARBA00022723"/>
    </source>
</evidence>
<dbReference type="InterPro" id="IPR002058">
    <property type="entry name" value="PAP_assoc"/>
</dbReference>
<protein>
    <recommendedName>
        <fullName evidence="3">polynucleotide adenylyltransferase</fullName>
        <ecNumber evidence="3">2.7.7.19</ecNumber>
    </recommendedName>
</protein>
<keyword evidence="6" id="KW-0460">Magnesium</keyword>
<evidence type="ECO:0000256" key="7">
    <source>
        <dbReference type="SAM" id="MobiDB-lite"/>
    </source>
</evidence>
<comment type="caution">
    <text evidence="10">The sequence shown here is derived from an EMBL/GenBank/DDBJ whole genome shotgun (WGS) entry which is preliminary data.</text>
</comment>
<organism evidence="10 11">
    <name type="scientific">Dreissena polymorpha</name>
    <name type="common">Zebra mussel</name>
    <name type="synonym">Mytilus polymorpha</name>
    <dbReference type="NCBI Taxonomy" id="45954"/>
    <lineage>
        <taxon>Eukaryota</taxon>
        <taxon>Metazoa</taxon>
        <taxon>Spiralia</taxon>
        <taxon>Lophotrochozoa</taxon>
        <taxon>Mollusca</taxon>
        <taxon>Bivalvia</taxon>
        <taxon>Autobranchia</taxon>
        <taxon>Heteroconchia</taxon>
        <taxon>Euheterodonta</taxon>
        <taxon>Imparidentia</taxon>
        <taxon>Neoheterodontei</taxon>
        <taxon>Myida</taxon>
        <taxon>Dreissenoidea</taxon>
        <taxon>Dreissenidae</taxon>
        <taxon>Dreissena</taxon>
    </lineage>
</organism>